<reference evidence="11 12" key="1">
    <citation type="submission" date="2017-07" db="EMBL/GenBank/DDBJ databases">
        <title>Genome Sequence of Arenibacter algicola Strain SMS7 Isolated from a culture of the Diatom Skeletonema marinoi.</title>
        <authorList>
            <person name="Topel M."/>
            <person name="Pinder M.I.M."/>
            <person name="Johansson O.N."/>
            <person name="Kourtchenko O."/>
            <person name="Godhe A."/>
            <person name="Clarke A.K."/>
        </authorList>
    </citation>
    <scope>NUCLEOTIDE SEQUENCE [LARGE SCALE GENOMIC DNA]</scope>
    <source>
        <strain evidence="11 12">SMS7</strain>
    </source>
</reference>
<gene>
    <name evidence="11" type="ORF">AREALGSMS7_04642</name>
</gene>
<keyword evidence="7 10" id="KW-0067">ATP-binding</keyword>
<sequence>MALYNKNILFVIGVSGTGKSTIAKLLAEELNLPFFDGDDFHSEANIEKMSNKIPLTDEDRYEWLVTLNKLAVNNQETGAVIVCSALKESYRNILANKIEEKVVWISLESSFELLLERLRKRKGHFMPAELLRSQLDTFEPPTKAIKISIVPSPKEIVDQILREYKTHYIKG</sequence>
<dbReference type="RefSeq" id="WP_093980189.1">
    <property type="nucleotide sequence ID" value="NZ_CP022515.1"/>
</dbReference>
<evidence type="ECO:0000256" key="10">
    <source>
        <dbReference type="RuleBase" id="RU363066"/>
    </source>
</evidence>
<dbReference type="PANTHER" id="PTHR43442:SF3">
    <property type="entry name" value="GLUCONOKINASE-RELATED"/>
    <property type="match status" value="1"/>
</dbReference>
<name>A0A221V3U1_9FLAO</name>
<dbReference type="FunFam" id="3.40.50.300:FF:000522">
    <property type="entry name" value="Gluconokinase"/>
    <property type="match status" value="1"/>
</dbReference>
<dbReference type="InterPro" id="IPR031322">
    <property type="entry name" value="Shikimate/glucono_kinase"/>
</dbReference>
<keyword evidence="5 10" id="KW-0547">Nucleotide-binding</keyword>
<dbReference type="KEGG" id="aalg:AREALGSMS7_04642"/>
<dbReference type="Proteomes" id="UP000204551">
    <property type="component" value="Chromosome"/>
</dbReference>
<dbReference type="Gene3D" id="3.40.50.300">
    <property type="entry name" value="P-loop containing nucleotide triphosphate hydrolases"/>
    <property type="match status" value="1"/>
</dbReference>
<dbReference type="GO" id="GO:0019521">
    <property type="term" value="P:D-gluconate metabolic process"/>
    <property type="evidence" value="ECO:0007669"/>
    <property type="project" value="UniProtKB-KW"/>
</dbReference>
<dbReference type="GO" id="GO:0005737">
    <property type="term" value="C:cytoplasm"/>
    <property type="evidence" value="ECO:0007669"/>
    <property type="project" value="TreeGrafter"/>
</dbReference>
<dbReference type="SUPFAM" id="SSF52540">
    <property type="entry name" value="P-loop containing nucleoside triphosphate hydrolases"/>
    <property type="match status" value="1"/>
</dbReference>
<dbReference type="PRINTS" id="PR01100">
    <property type="entry name" value="SHIKIMTKNASE"/>
</dbReference>
<keyword evidence="4 10" id="KW-0808">Transferase</keyword>
<organism evidence="11 12">
    <name type="scientific">Arenibacter algicola</name>
    <dbReference type="NCBI Taxonomy" id="616991"/>
    <lineage>
        <taxon>Bacteria</taxon>
        <taxon>Pseudomonadati</taxon>
        <taxon>Bacteroidota</taxon>
        <taxon>Flavobacteriia</taxon>
        <taxon>Flavobacteriales</taxon>
        <taxon>Flavobacteriaceae</taxon>
        <taxon>Arenibacter</taxon>
    </lineage>
</organism>
<dbReference type="STRING" id="616991.GCA_000733925_02828"/>
<dbReference type="GO" id="GO:0005524">
    <property type="term" value="F:ATP binding"/>
    <property type="evidence" value="ECO:0007669"/>
    <property type="project" value="UniProtKB-KW"/>
</dbReference>
<evidence type="ECO:0000256" key="2">
    <source>
        <dbReference type="ARBA" id="ARBA00008420"/>
    </source>
</evidence>
<dbReference type="EC" id="2.7.1.12" evidence="3 10"/>
<evidence type="ECO:0000256" key="6">
    <source>
        <dbReference type="ARBA" id="ARBA00022777"/>
    </source>
</evidence>
<evidence type="ECO:0000256" key="5">
    <source>
        <dbReference type="ARBA" id="ARBA00022741"/>
    </source>
</evidence>
<comment type="catalytic activity">
    <reaction evidence="9 10">
        <text>D-gluconate + ATP = 6-phospho-D-gluconate + ADP + H(+)</text>
        <dbReference type="Rhea" id="RHEA:19433"/>
        <dbReference type="ChEBI" id="CHEBI:15378"/>
        <dbReference type="ChEBI" id="CHEBI:18391"/>
        <dbReference type="ChEBI" id="CHEBI:30616"/>
        <dbReference type="ChEBI" id="CHEBI:58759"/>
        <dbReference type="ChEBI" id="CHEBI:456216"/>
        <dbReference type="EC" id="2.7.1.12"/>
    </reaction>
</comment>
<dbReference type="PANTHER" id="PTHR43442">
    <property type="entry name" value="GLUCONOKINASE-RELATED"/>
    <property type="match status" value="1"/>
</dbReference>
<dbReference type="NCBIfam" id="TIGR01313">
    <property type="entry name" value="therm_gnt_kin"/>
    <property type="match status" value="1"/>
</dbReference>
<evidence type="ECO:0000256" key="3">
    <source>
        <dbReference type="ARBA" id="ARBA00012054"/>
    </source>
</evidence>
<dbReference type="InterPro" id="IPR027417">
    <property type="entry name" value="P-loop_NTPase"/>
</dbReference>
<dbReference type="AlphaFoldDB" id="A0A221V3U1"/>
<protein>
    <recommendedName>
        <fullName evidence="3 10">Gluconokinase</fullName>
        <ecNumber evidence="3 10">2.7.1.12</ecNumber>
    </recommendedName>
</protein>
<evidence type="ECO:0000256" key="7">
    <source>
        <dbReference type="ARBA" id="ARBA00022840"/>
    </source>
</evidence>
<dbReference type="Pfam" id="PF01202">
    <property type="entry name" value="SKI"/>
    <property type="match status" value="1"/>
</dbReference>
<comment type="pathway">
    <text evidence="1">Carbohydrate acid metabolism.</text>
</comment>
<evidence type="ECO:0000256" key="9">
    <source>
        <dbReference type="ARBA" id="ARBA00048090"/>
    </source>
</evidence>
<dbReference type="InterPro" id="IPR006001">
    <property type="entry name" value="Therm_gnt_kin"/>
</dbReference>
<evidence type="ECO:0000256" key="4">
    <source>
        <dbReference type="ARBA" id="ARBA00022679"/>
    </source>
</evidence>
<proteinExistence type="inferred from homology"/>
<comment type="similarity">
    <text evidence="2 10">Belongs to the gluconokinase GntK/GntV family.</text>
</comment>
<evidence type="ECO:0000313" key="12">
    <source>
        <dbReference type="Proteomes" id="UP000204551"/>
    </source>
</evidence>
<accession>A0A221V3U1</accession>
<dbReference type="CDD" id="cd02021">
    <property type="entry name" value="GntK"/>
    <property type="match status" value="1"/>
</dbReference>
<evidence type="ECO:0000313" key="11">
    <source>
        <dbReference type="EMBL" id="ASO08036.1"/>
    </source>
</evidence>
<dbReference type="GO" id="GO:0046316">
    <property type="term" value="F:gluconokinase activity"/>
    <property type="evidence" value="ECO:0007669"/>
    <property type="project" value="UniProtKB-EC"/>
</dbReference>
<dbReference type="EMBL" id="CP022515">
    <property type="protein sequence ID" value="ASO08036.1"/>
    <property type="molecule type" value="Genomic_DNA"/>
</dbReference>
<keyword evidence="8" id="KW-0311">Gluconate utilization</keyword>
<dbReference type="eggNOG" id="COG3265">
    <property type="taxonomic scope" value="Bacteria"/>
</dbReference>
<evidence type="ECO:0000256" key="8">
    <source>
        <dbReference type="ARBA" id="ARBA00023064"/>
    </source>
</evidence>
<evidence type="ECO:0000256" key="1">
    <source>
        <dbReference type="ARBA" id="ARBA00004761"/>
    </source>
</evidence>
<keyword evidence="6 10" id="KW-0418">Kinase</keyword>